<name>A0A6N7IQ31_9FIRM</name>
<dbReference type="GO" id="GO:0009898">
    <property type="term" value="C:cytoplasmic side of plasma membrane"/>
    <property type="evidence" value="ECO:0007669"/>
    <property type="project" value="TreeGrafter"/>
</dbReference>
<evidence type="ECO:0000313" key="3">
    <source>
        <dbReference type="Proteomes" id="UP000441717"/>
    </source>
</evidence>
<dbReference type="GO" id="GO:0016887">
    <property type="term" value="F:ATP hydrolysis activity"/>
    <property type="evidence" value="ECO:0007669"/>
    <property type="project" value="TreeGrafter"/>
</dbReference>
<keyword evidence="3" id="KW-1185">Reference proteome</keyword>
<dbReference type="EMBL" id="WHYR01000017">
    <property type="protein sequence ID" value="MQL52166.1"/>
    <property type="molecule type" value="Genomic_DNA"/>
</dbReference>
<evidence type="ECO:0000259" key="1">
    <source>
        <dbReference type="Pfam" id="PF01656"/>
    </source>
</evidence>
<dbReference type="PANTHER" id="PTHR43384:SF13">
    <property type="entry name" value="SLR0110 PROTEIN"/>
    <property type="match status" value="1"/>
</dbReference>
<organism evidence="2 3">
    <name type="scientific">Desulfofundulus thermobenzoicus</name>
    <dbReference type="NCBI Taxonomy" id="29376"/>
    <lineage>
        <taxon>Bacteria</taxon>
        <taxon>Bacillati</taxon>
        <taxon>Bacillota</taxon>
        <taxon>Clostridia</taxon>
        <taxon>Eubacteriales</taxon>
        <taxon>Peptococcaceae</taxon>
        <taxon>Desulfofundulus</taxon>
    </lineage>
</organism>
<dbReference type="RefSeq" id="WP_152946087.1">
    <property type="nucleotide sequence ID" value="NZ_WHYR01000017.1"/>
</dbReference>
<reference evidence="2 3" key="1">
    <citation type="submission" date="2019-10" db="EMBL/GenBank/DDBJ databases">
        <title>Comparative genomics of sulfur disproportionating microorganisms.</title>
        <authorList>
            <person name="Ward L.M."/>
            <person name="Bertran E."/>
            <person name="Johnston D."/>
        </authorList>
    </citation>
    <scope>NUCLEOTIDE SEQUENCE [LARGE SCALE GENOMIC DNA]</scope>
    <source>
        <strain evidence="2 3">DSM 14055</strain>
    </source>
</reference>
<sequence>MAQKMIAVYGVREGSGKTVVARELAGAYQLRGKKTLLVDMVLGGGQIAGSLGLSPEPNLGQWLQEMDRQMNEDLPPFALRFSPEEVAPFIQHHYTGLDVLAASPLDFPGRAAGMVEVVITHLRPLSHEVIIFDTRSVVREYVLRLLSLVDTVLLVTDSYRYHLEYAAGVLERLREAGVTTDHFQLVLNRMPTLTDESPREAARQLGLPLAGVLPELPAMQPGRNNRTLSYELVDHFTRSINQLVERLE</sequence>
<dbReference type="Proteomes" id="UP000441717">
    <property type="component" value="Unassembled WGS sequence"/>
</dbReference>
<gene>
    <name evidence="2" type="ORF">GFC01_07755</name>
</gene>
<dbReference type="GO" id="GO:0005829">
    <property type="term" value="C:cytosol"/>
    <property type="evidence" value="ECO:0007669"/>
    <property type="project" value="TreeGrafter"/>
</dbReference>
<dbReference type="InterPro" id="IPR027417">
    <property type="entry name" value="P-loop_NTPase"/>
</dbReference>
<feature type="domain" description="CobQ/CobB/MinD/ParA nucleotide binding" evidence="1">
    <location>
        <begin position="6"/>
        <end position="218"/>
    </location>
</feature>
<accession>A0A6N7IQ31</accession>
<comment type="caution">
    <text evidence="2">The sequence shown here is derived from an EMBL/GenBank/DDBJ whole genome shotgun (WGS) entry which is preliminary data.</text>
</comment>
<proteinExistence type="predicted"/>
<dbReference type="GO" id="GO:0051782">
    <property type="term" value="P:negative regulation of cell division"/>
    <property type="evidence" value="ECO:0007669"/>
    <property type="project" value="TreeGrafter"/>
</dbReference>
<dbReference type="Pfam" id="PF01656">
    <property type="entry name" value="CbiA"/>
    <property type="match status" value="1"/>
</dbReference>
<dbReference type="SUPFAM" id="SSF52540">
    <property type="entry name" value="P-loop containing nucleoside triphosphate hydrolases"/>
    <property type="match status" value="1"/>
</dbReference>
<dbReference type="AlphaFoldDB" id="A0A6N7IQ31"/>
<dbReference type="OrthoDB" id="1804818at2"/>
<dbReference type="PANTHER" id="PTHR43384">
    <property type="entry name" value="SEPTUM SITE-DETERMINING PROTEIN MIND HOMOLOG, CHLOROPLASTIC-RELATED"/>
    <property type="match status" value="1"/>
</dbReference>
<dbReference type="GO" id="GO:0005524">
    <property type="term" value="F:ATP binding"/>
    <property type="evidence" value="ECO:0007669"/>
    <property type="project" value="TreeGrafter"/>
</dbReference>
<protein>
    <recommendedName>
        <fullName evidence="1">CobQ/CobB/MinD/ParA nucleotide binding domain-containing protein</fullName>
    </recommendedName>
</protein>
<dbReference type="InterPro" id="IPR050625">
    <property type="entry name" value="ParA/MinD_ATPase"/>
</dbReference>
<dbReference type="Gene3D" id="3.40.50.300">
    <property type="entry name" value="P-loop containing nucleotide triphosphate hydrolases"/>
    <property type="match status" value="1"/>
</dbReference>
<dbReference type="InterPro" id="IPR002586">
    <property type="entry name" value="CobQ/CobB/MinD/ParA_Nub-bd_dom"/>
</dbReference>
<evidence type="ECO:0000313" key="2">
    <source>
        <dbReference type="EMBL" id="MQL52166.1"/>
    </source>
</evidence>